<organism evidence="1 2">
    <name type="scientific">Schizopora paradoxa</name>
    <dbReference type="NCBI Taxonomy" id="27342"/>
    <lineage>
        <taxon>Eukaryota</taxon>
        <taxon>Fungi</taxon>
        <taxon>Dikarya</taxon>
        <taxon>Basidiomycota</taxon>
        <taxon>Agaricomycotina</taxon>
        <taxon>Agaricomycetes</taxon>
        <taxon>Hymenochaetales</taxon>
        <taxon>Schizoporaceae</taxon>
        <taxon>Schizopora</taxon>
    </lineage>
</organism>
<evidence type="ECO:0000313" key="1">
    <source>
        <dbReference type="EMBL" id="KLO17446.1"/>
    </source>
</evidence>
<evidence type="ECO:0000313" key="2">
    <source>
        <dbReference type="Proteomes" id="UP000053477"/>
    </source>
</evidence>
<gene>
    <name evidence="1" type="ORF">SCHPADRAFT_162401</name>
</gene>
<accession>A0A0H2SK51</accession>
<proteinExistence type="predicted"/>
<reference evidence="1 2" key="1">
    <citation type="submission" date="2015-04" db="EMBL/GenBank/DDBJ databases">
        <title>Complete genome sequence of Schizopora paradoxa KUC8140, a cosmopolitan wood degrader in East Asia.</title>
        <authorList>
            <consortium name="DOE Joint Genome Institute"/>
            <person name="Min B."/>
            <person name="Park H."/>
            <person name="Jang Y."/>
            <person name="Kim J.-J."/>
            <person name="Kim K.H."/>
            <person name="Pangilinan J."/>
            <person name="Lipzen A."/>
            <person name="Riley R."/>
            <person name="Grigoriev I.V."/>
            <person name="Spatafora J.W."/>
            <person name="Choi I.-G."/>
        </authorList>
    </citation>
    <scope>NUCLEOTIDE SEQUENCE [LARGE SCALE GENOMIC DNA]</scope>
    <source>
        <strain evidence="1 2">KUC8140</strain>
    </source>
</reference>
<dbReference type="Proteomes" id="UP000053477">
    <property type="component" value="Unassembled WGS sequence"/>
</dbReference>
<evidence type="ECO:0008006" key="3">
    <source>
        <dbReference type="Google" id="ProtNLM"/>
    </source>
</evidence>
<name>A0A0H2SK51_9AGAM</name>
<protein>
    <recommendedName>
        <fullName evidence="3">F-box domain-containing protein</fullName>
    </recommendedName>
</protein>
<dbReference type="EMBL" id="KQ085904">
    <property type="protein sequence ID" value="KLO17446.1"/>
    <property type="molecule type" value="Genomic_DNA"/>
</dbReference>
<sequence length="227" mass="25462">MLSITSAKTAHVMAHPLFFFHPNPLAIPRRVHLPRFTSLSLLSNNRPIAMRLLTLLACPSLRSLDFGMPKMGLDPSFILDFFSRPNPPPPLRSLSLTGQEPFVGAVQDTGHDTLRNLFSLLGGLEKLDLRAPFVDSEILRLLVLPREEAQESGQHPLLPSLKEINMAWHGTSELIEQLAEELVFSRYTAIGGTNLEEVLLSFPGFFRLQERERVKACVDRGLVLNYL</sequence>
<dbReference type="AlphaFoldDB" id="A0A0H2SK51"/>
<dbReference type="InterPro" id="IPR032675">
    <property type="entry name" value="LRR_dom_sf"/>
</dbReference>
<dbReference type="Gene3D" id="3.80.10.10">
    <property type="entry name" value="Ribonuclease Inhibitor"/>
    <property type="match status" value="1"/>
</dbReference>
<dbReference type="InParanoid" id="A0A0H2SK51"/>
<keyword evidence="2" id="KW-1185">Reference proteome</keyword>